<dbReference type="OrthoDB" id="443682at2759"/>
<dbReference type="GO" id="GO:0016579">
    <property type="term" value="P:protein deubiquitination"/>
    <property type="evidence" value="ECO:0007669"/>
    <property type="project" value="InterPro"/>
</dbReference>
<feature type="compositionally biased region" description="Basic and acidic residues" evidence="1">
    <location>
        <begin position="95"/>
        <end position="109"/>
    </location>
</feature>
<reference evidence="3" key="1">
    <citation type="submission" date="2020-05" db="EMBL/GenBank/DDBJ databases">
        <title>Mycena genomes resolve the evolution of fungal bioluminescence.</title>
        <authorList>
            <person name="Tsai I.J."/>
        </authorList>
    </citation>
    <scope>NUCLEOTIDE SEQUENCE</scope>
    <source>
        <strain evidence="3">171206Taipei</strain>
    </source>
</reference>
<feature type="region of interest" description="Disordered" evidence="1">
    <location>
        <begin position="88"/>
        <end position="151"/>
    </location>
</feature>
<dbReference type="Gene3D" id="3.20.20.80">
    <property type="entry name" value="Glycosidases"/>
    <property type="match status" value="1"/>
</dbReference>
<dbReference type="CDD" id="cd02257">
    <property type="entry name" value="Peptidase_C19"/>
    <property type="match status" value="1"/>
</dbReference>
<proteinExistence type="predicted"/>
<evidence type="ECO:0000313" key="3">
    <source>
        <dbReference type="EMBL" id="KAF7316355.1"/>
    </source>
</evidence>
<feature type="compositionally biased region" description="Polar residues" evidence="1">
    <location>
        <begin position="111"/>
        <end position="134"/>
    </location>
</feature>
<evidence type="ECO:0000259" key="2">
    <source>
        <dbReference type="PROSITE" id="PS50235"/>
    </source>
</evidence>
<dbReference type="InterPro" id="IPR017853">
    <property type="entry name" value="GH"/>
</dbReference>
<dbReference type="RefSeq" id="XP_037226378.1">
    <property type="nucleotide sequence ID" value="XM_037358468.1"/>
</dbReference>
<feature type="region of interest" description="Disordered" evidence="1">
    <location>
        <begin position="1"/>
        <end position="20"/>
    </location>
</feature>
<dbReference type="SUPFAM" id="SSF54001">
    <property type="entry name" value="Cysteine proteinases"/>
    <property type="match status" value="1"/>
</dbReference>
<dbReference type="SUPFAM" id="SSF51445">
    <property type="entry name" value="(Trans)glycosidases"/>
    <property type="match status" value="1"/>
</dbReference>
<protein>
    <submittedName>
        <fullName evidence="3">Glycoside hydrolase family 79 protein</fullName>
    </submittedName>
</protein>
<dbReference type="Proteomes" id="UP000636479">
    <property type="component" value="Unassembled WGS sequence"/>
</dbReference>
<keyword evidence="3" id="KW-0378">Hydrolase</keyword>
<evidence type="ECO:0000256" key="1">
    <source>
        <dbReference type="SAM" id="MobiDB-lite"/>
    </source>
</evidence>
<dbReference type="GO" id="GO:0004843">
    <property type="term" value="F:cysteine-type deubiquitinase activity"/>
    <property type="evidence" value="ECO:0007669"/>
    <property type="project" value="InterPro"/>
</dbReference>
<dbReference type="InterPro" id="IPR052974">
    <property type="entry name" value="GH79_Enzymes"/>
</dbReference>
<dbReference type="PROSITE" id="PS50235">
    <property type="entry name" value="USP_3"/>
    <property type="match status" value="1"/>
</dbReference>
<dbReference type="InterPro" id="IPR001394">
    <property type="entry name" value="Peptidase_C19_UCH"/>
</dbReference>
<organism evidence="3 4">
    <name type="scientific">Mycena indigotica</name>
    <dbReference type="NCBI Taxonomy" id="2126181"/>
    <lineage>
        <taxon>Eukaryota</taxon>
        <taxon>Fungi</taxon>
        <taxon>Dikarya</taxon>
        <taxon>Basidiomycota</taxon>
        <taxon>Agaricomycotina</taxon>
        <taxon>Agaricomycetes</taxon>
        <taxon>Agaricomycetidae</taxon>
        <taxon>Agaricales</taxon>
        <taxon>Marasmiineae</taxon>
        <taxon>Mycenaceae</taxon>
        <taxon>Mycena</taxon>
    </lineage>
</organism>
<sequence length="1114" mass="123259">MPSSTTHTSQSEREPLKPDEVKAWLNEQDISTIIEFTNVDRDVAEAALLKSKGNVQSALNDIFQGGMREPEEIEREKAAQSIREDFGHLFPGYTEPERGRDRGLRDLGGSRKNSIDLTSAEESSTRFRATTRSPDPNWALVPVASPAKPADDDLNKALQASLDDFAEESDDMPPDVISLRDGTRPIALRSDTPSKAYMALVFQSLFHVPQVRQRCSKLRLHLKDGAKPTDYPDSAIWTSLEVFTVLDIGDISVVVESDMIQAWDCPPLQHNLSVGQLSKHFLEKVVNVLQEDLNQQKLEEGRPKLFHFSYCKIHVAPSGPPTTVYKSETGHVVPIEISPDASPGGNSLVTRLSQTFNTYNADGSSDHQLITGASEMVTFEITVLAPVLPTPSPEPLTYPKTLFLDEFLAENLDLANETREDQRRYRGEIEALMERRRALTRFEDQDTLENLRGTIDYYENVAPKGSPEYFDGVLKCNIPERTAALQNNALNHAFQSNTNNLVIVIDQRVETLRADLERVSNNPELQKHAYDLRAVLVHTGYPGRKHIYSYVHDNGTWWHILDYTVREVTEDVVLSDPSGLHTNAGPYMLIYNRRQLDREIEKPEWPATFVVMPKIAIFSEPSLPLNHDVALHYCQFTRTTIAVRNPRLGVDVESARHRPPNIHKHLILKCCGSASKISSNAGASSNSTFSPSFFLWLMLGLFVASLLCRAATASITVYGQAGQVTLAVPNGTATAAPATVTTAAAYNTTVLKPPPIPNPPPAAAFTLTLQQSSSSVTGLSIPIKGTFWGFSVEMSVITQLFGKNSSYVQVPLLNLLANIQERAGAVHVRIGGNTQEYAYYVDALPDGHAISKEKADTKNPTETPAVIYTMDLFYLLSNISSLVNARWYIGMPFNDTSDFRFQIVEYAEAILGNNLLGVQVANEPDLYADHGHRNKTYSPQNYTNEFGQLVTAMAANGNIPVKNTLIGPSVSGTWTPEMVWNTGFIEEYTDSLGALAVEHYPTDNCQPIYGIGSFHDPQTEFPNFLNHTFGVTLCEPYLNSTAIAQQAGKPFLMFETNSASCGGFPGISDSFGAALWALDYGLQMAYSNFSGAMMHVGGQNVFYNPFTGMRLLRQ</sequence>
<dbReference type="PANTHER" id="PTHR36183">
    <property type="entry name" value="BETA-GLUCURONIDASE"/>
    <property type="match status" value="1"/>
</dbReference>
<gene>
    <name evidence="3" type="ORF">MIND_00154300</name>
</gene>
<feature type="domain" description="USP" evidence="2">
    <location>
        <begin position="186"/>
        <end position="594"/>
    </location>
</feature>
<keyword evidence="4" id="KW-1185">Reference proteome</keyword>
<dbReference type="EMBL" id="JACAZF010000001">
    <property type="protein sequence ID" value="KAF7316355.1"/>
    <property type="molecule type" value="Genomic_DNA"/>
</dbReference>
<name>A0A8H6TCM3_9AGAR</name>
<dbReference type="Pfam" id="PF00443">
    <property type="entry name" value="UCH"/>
    <property type="match status" value="1"/>
</dbReference>
<feature type="compositionally biased region" description="Basic and acidic residues" evidence="1">
    <location>
        <begin position="10"/>
        <end position="20"/>
    </location>
</feature>
<dbReference type="AlphaFoldDB" id="A0A8H6TCM3"/>
<dbReference type="GeneID" id="59340984"/>
<comment type="caution">
    <text evidence="3">The sequence shown here is derived from an EMBL/GenBank/DDBJ whole genome shotgun (WGS) entry which is preliminary data.</text>
</comment>
<accession>A0A8H6TCM3</accession>
<dbReference type="InterPro" id="IPR038765">
    <property type="entry name" value="Papain-like_cys_pep_sf"/>
</dbReference>
<dbReference type="Gene3D" id="3.90.70.10">
    <property type="entry name" value="Cysteine proteinases"/>
    <property type="match status" value="1"/>
</dbReference>
<dbReference type="PANTHER" id="PTHR36183:SF2">
    <property type="entry name" value="BETA-GLUCURONIDASE C-TERMINAL DOMAIN-CONTAINING PROTEIN"/>
    <property type="match status" value="1"/>
</dbReference>
<evidence type="ECO:0000313" key="4">
    <source>
        <dbReference type="Proteomes" id="UP000636479"/>
    </source>
</evidence>
<dbReference type="InterPro" id="IPR028889">
    <property type="entry name" value="USP"/>
</dbReference>